<keyword evidence="3 4" id="KW-0694">RNA-binding</keyword>
<feature type="region of interest" description="Disordered" evidence="5">
    <location>
        <begin position="17"/>
        <end position="48"/>
    </location>
</feature>
<dbReference type="FunFam" id="3.30.70.330:FF:000018">
    <property type="entry name" value="Polypyrimidine tract-binding protein 2 isoform 1"/>
    <property type="match status" value="1"/>
</dbReference>
<dbReference type="InterPro" id="IPR021790">
    <property type="entry name" value="PTBP1-like_RRM2"/>
</dbReference>
<proteinExistence type="predicted"/>
<evidence type="ECO:0000256" key="5">
    <source>
        <dbReference type="SAM" id="MobiDB-lite"/>
    </source>
</evidence>
<name>A0AAN8B3V9_9TELE</name>
<dbReference type="PANTHER" id="PTHR15592">
    <property type="entry name" value="MATRIN 3/NUCLEAR PROTEIN 220-RELATED"/>
    <property type="match status" value="1"/>
</dbReference>
<organism evidence="7 8">
    <name type="scientific">Champsocephalus esox</name>
    <name type="common">pike icefish</name>
    <dbReference type="NCBI Taxonomy" id="159716"/>
    <lineage>
        <taxon>Eukaryota</taxon>
        <taxon>Metazoa</taxon>
        <taxon>Chordata</taxon>
        <taxon>Craniata</taxon>
        <taxon>Vertebrata</taxon>
        <taxon>Euteleostomi</taxon>
        <taxon>Actinopterygii</taxon>
        <taxon>Neopterygii</taxon>
        <taxon>Teleostei</taxon>
        <taxon>Neoteleostei</taxon>
        <taxon>Acanthomorphata</taxon>
        <taxon>Eupercaria</taxon>
        <taxon>Perciformes</taxon>
        <taxon>Notothenioidei</taxon>
        <taxon>Channichthyidae</taxon>
        <taxon>Champsocephalus</taxon>
    </lineage>
</organism>
<protein>
    <recommendedName>
        <fullName evidence="6">RRM domain-containing protein</fullName>
    </recommendedName>
</protein>
<evidence type="ECO:0000256" key="4">
    <source>
        <dbReference type="PROSITE-ProRule" id="PRU00176"/>
    </source>
</evidence>
<dbReference type="GO" id="GO:0006397">
    <property type="term" value="P:mRNA processing"/>
    <property type="evidence" value="ECO:0007669"/>
    <property type="project" value="InterPro"/>
</dbReference>
<dbReference type="InterPro" id="IPR012677">
    <property type="entry name" value="Nucleotide-bd_a/b_plait_sf"/>
</dbReference>
<dbReference type="EMBL" id="JAULUE010002066">
    <property type="protein sequence ID" value="KAK5877608.1"/>
    <property type="molecule type" value="Genomic_DNA"/>
</dbReference>
<sequence>MDGISDVAVGVKRGSDELSLYSSPSSALSSTTDGSNGSDSKKLRVEEAPPSRVLHIRKLPNEASETEVIALGLPFGKVTNILTLKGKNQAFLEMGTEETAVTMVNYYTTVTPHIRNVPVFIQYSNHKELKTDSGNQRTQAVLQAVSAVQSGGSPSSDVQEALAAASSPVLRIIIDNMFYPVTLDVLQQIFSKFGTVMKIITFTKNNQFQALLQFSEPVNAQQAKLALDGQNIYNSCCTLRIDFSKLVNLNVKYNNDKSRDYTRPELPAGDGQPNLESSINAYNKDSGSLLGKIPGALNPLSAAAAAAAAAGRVALSGQNGSSGVLLVSNLHEEVRLDFVKRS</sequence>
<feature type="compositionally biased region" description="Basic and acidic residues" evidence="5">
    <location>
        <begin position="39"/>
        <end position="48"/>
    </location>
</feature>
<dbReference type="GO" id="GO:0003723">
    <property type="term" value="F:RNA binding"/>
    <property type="evidence" value="ECO:0007669"/>
    <property type="project" value="UniProtKB-UniRule"/>
</dbReference>
<evidence type="ECO:0000313" key="8">
    <source>
        <dbReference type="Proteomes" id="UP001335648"/>
    </source>
</evidence>
<keyword evidence="8" id="KW-1185">Reference proteome</keyword>
<comment type="caution">
    <text evidence="7">The sequence shown here is derived from an EMBL/GenBank/DDBJ whole genome shotgun (WGS) entry which is preliminary data.</text>
</comment>
<dbReference type="Proteomes" id="UP001335648">
    <property type="component" value="Unassembled WGS sequence"/>
</dbReference>
<evidence type="ECO:0000313" key="7">
    <source>
        <dbReference type="EMBL" id="KAK5877608.1"/>
    </source>
</evidence>
<evidence type="ECO:0000256" key="1">
    <source>
        <dbReference type="ARBA" id="ARBA00022553"/>
    </source>
</evidence>
<dbReference type="InterPro" id="IPR006536">
    <property type="entry name" value="HnRNP-L/PTB"/>
</dbReference>
<accession>A0AAN8B3V9</accession>
<keyword evidence="1" id="KW-0597">Phosphoprotein</keyword>
<dbReference type="SMART" id="SM00360">
    <property type="entry name" value="RRM"/>
    <property type="match status" value="2"/>
</dbReference>
<evidence type="ECO:0000256" key="3">
    <source>
        <dbReference type="ARBA" id="ARBA00022884"/>
    </source>
</evidence>
<dbReference type="NCBIfam" id="TIGR01649">
    <property type="entry name" value="hnRNP-L_PTB"/>
    <property type="match status" value="1"/>
</dbReference>
<dbReference type="GO" id="GO:0005634">
    <property type="term" value="C:nucleus"/>
    <property type="evidence" value="ECO:0007669"/>
    <property type="project" value="InterPro"/>
</dbReference>
<evidence type="ECO:0000256" key="2">
    <source>
        <dbReference type="ARBA" id="ARBA00022737"/>
    </source>
</evidence>
<dbReference type="InterPro" id="IPR000504">
    <property type="entry name" value="RRM_dom"/>
</dbReference>
<dbReference type="FunFam" id="3.30.70.330:FF:000032">
    <property type="entry name" value="Polypyrimidine tract-binding protein 2 isoform 1"/>
    <property type="match status" value="1"/>
</dbReference>
<reference evidence="7 8" key="1">
    <citation type="journal article" date="2023" name="Mol. Biol. Evol.">
        <title>Genomics of Secondarily Temperate Adaptation in the Only Non-Antarctic Icefish.</title>
        <authorList>
            <person name="Rivera-Colon A.G."/>
            <person name="Rayamajhi N."/>
            <person name="Minhas B.F."/>
            <person name="Madrigal G."/>
            <person name="Bilyk K.T."/>
            <person name="Yoon V."/>
            <person name="Hune M."/>
            <person name="Gregory S."/>
            <person name="Cheng C.H.C."/>
            <person name="Catchen J.M."/>
        </authorList>
    </citation>
    <scope>NUCLEOTIDE SEQUENCE [LARGE SCALE GENOMIC DNA]</scope>
    <source>
        <strain evidence="7">JC2023a</strain>
    </source>
</reference>
<dbReference type="AlphaFoldDB" id="A0AAN8B3V9"/>
<keyword evidence="2" id="KW-0677">Repeat</keyword>
<feature type="domain" description="RRM" evidence="6">
    <location>
        <begin position="170"/>
        <end position="246"/>
    </location>
</feature>
<dbReference type="Gene3D" id="3.30.70.330">
    <property type="match status" value="2"/>
</dbReference>
<dbReference type="CDD" id="cd12783">
    <property type="entry name" value="RRM2_PTBP2"/>
    <property type="match status" value="1"/>
</dbReference>
<dbReference type="PROSITE" id="PS50102">
    <property type="entry name" value="RRM"/>
    <property type="match status" value="1"/>
</dbReference>
<evidence type="ECO:0000259" key="6">
    <source>
        <dbReference type="PROSITE" id="PS50102"/>
    </source>
</evidence>
<dbReference type="InterPro" id="IPR035979">
    <property type="entry name" value="RBD_domain_sf"/>
</dbReference>
<feature type="compositionally biased region" description="Low complexity" evidence="5">
    <location>
        <begin position="17"/>
        <end position="38"/>
    </location>
</feature>
<dbReference type="Pfam" id="PF11835">
    <property type="entry name" value="RRM_8"/>
    <property type="match status" value="1"/>
</dbReference>
<gene>
    <name evidence="7" type="ORF">CesoFtcFv8_025097</name>
</gene>
<dbReference type="SUPFAM" id="SSF54928">
    <property type="entry name" value="RNA-binding domain, RBD"/>
    <property type="match status" value="2"/>
</dbReference>